<keyword evidence="6" id="KW-1185">Reference proteome</keyword>
<accession>A0ABU7XWL0</accession>
<evidence type="ECO:0000313" key="5">
    <source>
        <dbReference type="EMBL" id="MEF3835105.1"/>
    </source>
</evidence>
<dbReference type="InterPro" id="IPR028974">
    <property type="entry name" value="TSP_type-3_rpt"/>
</dbReference>
<keyword evidence="3" id="KW-0998">Cell outer membrane</keyword>
<feature type="region of interest" description="Disordered" evidence="4">
    <location>
        <begin position="647"/>
        <end position="676"/>
    </location>
</feature>
<feature type="region of interest" description="Disordered" evidence="4">
    <location>
        <begin position="236"/>
        <end position="255"/>
    </location>
</feature>
<reference evidence="5 6" key="1">
    <citation type="submission" date="2022-09" db="EMBL/GenBank/DDBJ databases">
        <title>Genome sequencing of Flavivirga sp. MEBiC05379.</title>
        <authorList>
            <person name="Oh H.-M."/>
            <person name="Kwon K.K."/>
            <person name="Park M.J."/>
            <person name="Yang S.-H."/>
        </authorList>
    </citation>
    <scope>NUCLEOTIDE SEQUENCE [LARGE SCALE GENOMIC DNA]</scope>
    <source>
        <strain evidence="5 6">MEBiC05379</strain>
    </source>
</reference>
<comment type="subcellular location">
    <subcellularLocation>
        <location evidence="1">Cell outer membrane</location>
    </subcellularLocation>
</comment>
<gene>
    <name evidence="5" type="ORF">N1F79_18425</name>
</gene>
<proteinExistence type="predicted"/>
<dbReference type="Gene3D" id="4.10.1080.10">
    <property type="entry name" value="TSP type-3 repeat"/>
    <property type="match status" value="1"/>
</dbReference>
<feature type="compositionally biased region" description="Polar residues" evidence="4">
    <location>
        <begin position="661"/>
        <end position="676"/>
    </location>
</feature>
<protein>
    <submittedName>
        <fullName evidence="5">Uncharacterized protein</fullName>
    </submittedName>
</protein>
<dbReference type="Gene3D" id="2.40.170.20">
    <property type="entry name" value="TonB-dependent receptor, beta-barrel domain"/>
    <property type="match status" value="1"/>
</dbReference>
<evidence type="ECO:0000256" key="1">
    <source>
        <dbReference type="ARBA" id="ARBA00004442"/>
    </source>
</evidence>
<dbReference type="EMBL" id="JAODOP010000004">
    <property type="protein sequence ID" value="MEF3835105.1"/>
    <property type="molecule type" value="Genomic_DNA"/>
</dbReference>
<dbReference type="SUPFAM" id="SSF103647">
    <property type="entry name" value="TSP type-3 repeat"/>
    <property type="match status" value="1"/>
</dbReference>
<dbReference type="InterPro" id="IPR036942">
    <property type="entry name" value="Beta-barrel_TonB_sf"/>
</dbReference>
<name>A0ABU7XWL0_9FLAO</name>
<comment type="caution">
    <text evidence="5">The sequence shown here is derived from an EMBL/GenBank/DDBJ whole genome shotgun (WGS) entry which is preliminary data.</text>
</comment>
<feature type="region of interest" description="Disordered" evidence="4">
    <location>
        <begin position="498"/>
        <end position="519"/>
    </location>
</feature>
<sequence length="1286" mass="136643">MRTSIYFLLKNKSILFFKSFEPKTEQLKYSYLLICASLLFSFSATSQTNISGVINDYQSVSGITFPGCGPCDTSAACLNAITVGNASAFSIGDRVLIIQMKGATIDNTNIPTAGNVTDIGNAGNYEFFTISNIIGNDVYPNGPLVNAYDVPGLVQLVRVPNFDANVNVNGLVSGTPWDPVLGVGGVVAIFVEDTLTLNADIDAGEMGYNGVTVSANGTLDSCFGVDPDTYMVLPSTNTESSPKGQGIVVDDPNFNRGRAPRANGGGGGMAGDSGGGGGSNYGAGGIGGKRWCDTNPGGADAGGEGGYSLLTYLAQRRVFLGGAGGAGYITNLNSAIATNGGGIVVIRARHIVGNGHTILAQGADSAATGTGIDGGGGGGGGGSVAFDIESYSGTVNVDISGGDGQDLGTTVLHGPGGGGGGGVFLHNLSAAPANIIIDLQGGIAGVHQAPQNTNTNGAQDGAIGGIISYYTIVETPDGDDDGIANFCDLDSDGDGILDTEEAGGSTFDPSKDSDGDGIDNYLDGSDVTPGFPAFNDANGDGVNDLYDNDDDGVPDFLDLDSDNDGIYDVIEAGGVDGDGDGLIGTGALVDTNNNGWSDIADSTNGGTPLILIQSDADSIPDLLDVDSDGDGCYDAIEGSGSFVAGDLTSSNNLADNDEGSVDSNGVPTNTGSPQGTNSFVTTASAMGTITTQPTASSICLGSNATFTVVDTGDDLVYQWQERIGVGAWTSLSKETRRNPPNINSTRGFNSRGMYWNKQNRGYSINTDLLLNYKKKDLLIKGFDIDVNTGFSMYKYEDQELFASTRGGIVVPGIYSLNNSVERPDADAWTRRKQVNSWLGIASLSYADAVFLDVTGRNDWSSTLATTENSYFYPSAAGSILISKWLKPSWLDLWKVRGSWTLSKKDLGVYETNVNYDVNVGTWGEGYSEASYTSTIKNAVVKPEVNRTWEIGTAAYFFKNRLNLDVAYYQSLNYDRQRSATISSASGFTSTLVNIDETIERRGLEISVNADIIRKEDFTWSVSANWAKSHRYLKELDPIYSADNLWTYAGARLDTYRIRPWLRDPQGNLIHDAGGRTIRSNFEEVIGYSDPDFIWGLTNTITWKNFNFHLSFDGRVGGLSNNRTNEKMWDTGSHPDSDNEWRYDEVVNGNTSYIGEGVKLVSGTATYDQYGNITADDRTYATNDIPISYQVYARRFGGGSFGATNPTYLKLREIAIGYSMPKKITEKIGLDSATIALTAQNVLLWTKEYRFADPDWNSDSDLTSPSQRFVGLNITLSTSTNNKNSKR</sequence>
<dbReference type="Proteomes" id="UP001337305">
    <property type="component" value="Unassembled WGS sequence"/>
</dbReference>
<keyword evidence="2" id="KW-0472">Membrane</keyword>
<evidence type="ECO:0000256" key="3">
    <source>
        <dbReference type="ARBA" id="ARBA00023237"/>
    </source>
</evidence>
<organism evidence="5 6">
    <name type="scientific">Flavivirga spongiicola</name>
    <dbReference type="NCBI Taxonomy" id="421621"/>
    <lineage>
        <taxon>Bacteria</taxon>
        <taxon>Pseudomonadati</taxon>
        <taxon>Bacteroidota</taxon>
        <taxon>Flavobacteriia</taxon>
        <taxon>Flavobacteriales</taxon>
        <taxon>Flavobacteriaceae</taxon>
        <taxon>Flavivirga</taxon>
    </lineage>
</organism>
<dbReference type="RefSeq" id="WP_303307399.1">
    <property type="nucleotide sequence ID" value="NZ_JAODOP010000004.1"/>
</dbReference>
<evidence type="ECO:0000256" key="2">
    <source>
        <dbReference type="ARBA" id="ARBA00023136"/>
    </source>
</evidence>
<dbReference type="SUPFAM" id="SSF56935">
    <property type="entry name" value="Porins"/>
    <property type="match status" value="1"/>
</dbReference>
<evidence type="ECO:0000313" key="6">
    <source>
        <dbReference type="Proteomes" id="UP001337305"/>
    </source>
</evidence>
<evidence type="ECO:0000256" key="4">
    <source>
        <dbReference type="SAM" id="MobiDB-lite"/>
    </source>
</evidence>